<dbReference type="eggNOG" id="COG0467">
    <property type="taxonomic scope" value="Bacteria"/>
</dbReference>
<gene>
    <name evidence="8" type="ORF">OSCT_2039</name>
</gene>
<dbReference type="Proteomes" id="UP000054010">
    <property type="component" value="Unassembled WGS sequence"/>
</dbReference>
<reference evidence="8 9" key="1">
    <citation type="journal article" date="2011" name="J. Bacteriol.">
        <title>Draft genome sequence of the anoxygenic filamentous phototrophic bacterium Oscillochloris trichoides subsp. DG-6.</title>
        <authorList>
            <person name="Kuznetsov B.B."/>
            <person name="Ivanovsky R.N."/>
            <person name="Keppen O.I."/>
            <person name="Sukhacheva M.V."/>
            <person name="Bumazhkin B.K."/>
            <person name="Patutina E.O."/>
            <person name="Beletsky A.V."/>
            <person name="Mardanov A.V."/>
            <person name="Baslerov R.V."/>
            <person name="Panteleeva A.N."/>
            <person name="Kolganova T.V."/>
            <person name="Ravin N.V."/>
            <person name="Skryabin K.G."/>
        </authorList>
    </citation>
    <scope>NUCLEOTIDE SEQUENCE [LARGE SCALE GENOMIC DNA]</scope>
    <source>
        <strain evidence="8 9">DG-6</strain>
    </source>
</reference>
<dbReference type="NCBIfam" id="NF006799">
    <property type="entry name" value="PRK09302.1"/>
    <property type="match status" value="1"/>
</dbReference>
<keyword evidence="9" id="KW-1185">Reference proteome</keyword>
<dbReference type="InterPro" id="IPR003593">
    <property type="entry name" value="AAA+_ATPase"/>
</dbReference>
<evidence type="ECO:0000313" key="8">
    <source>
        <dbReference type="EMBL" id="EFO80108.1"/>
    </source>
</evidence>
<dbReference type="STRING" id="765420.OSCT_2039"/>
<feature type="domain" description="KaiC" evidence="7">
    <location>
        <begin position="23"/>
        <end position="262"/>
    </location>
</feature>
<dbReference type="SMART" id="SM00382">
    <property type="entry name" value="AAA"/>
    <property type="match status" value="2"/>
</dbReference>
<dbReference type="Pfam" id="PF06745">
    <property type="entry name" value="ATPase"/>
    <property type="match status" value="2"/>
</dbReference>
<keyword evidence="2" id="KW-0597">Phosphoprotein</keyword>
<dbReference type="PIRSF" id="PIRSF039117">
    <property type="entry name" value="KaiC"/>
    <property type="match status" value="1"/>
</dbReference>
<dbReference type="EMBL" id="ADVR01000090">
    <property type="protein sequence ID" value="EFO80108.1"/>
    <property type="molecule type" value="Genomic_DNA"/>
</dbReference>
<dbReference type="HOGENOM" id="CLU_023669_4_1_0"/>
<name>E1IFD8_9CHLR</name>
<dbReference type="InterPro" id="IPR030665">
    <property type="entry name" value="KaiC"/>
</dbReference>
<sequence>MGVAAKDVVMRSTTTPHALPPLPKAPSGIHGIDVITEGGLPRGRPTLVCGNAGCGKTLLAMEFLVRGATEYAEPGLFVSFEETREELITNVSALGFDLIDLEEKNLFAVEYIFLDRNDIEEVGDYTLDGLFIRLAHVIERIGARRIALDTIEALFGGLQNEGIIRAELRRLFRWLKERGITAVVTAERGDGTFTRHGIEEYVADCVILLDHRVHDQISTRRLRVVKYRGSTHGTNEYPFLIDTHGMTVVPITNLDLNHHVTTERISSGVAPLDEMLGGDGYYRGSTILISGTAGTGKSSLAAAFVTGTCERGETALYVSFEESPAQITRNMGSIGINLHRNIKAGRLHFHTVRPTMGGLELHLAMIADRIIRINPQVVVIDPVTALMTQGFQGEVRALLTRMIDLCKQRGVTLLLTSLTGPGQDPEGTDVGVSSLVDTWLLVRNLEIKQTRVRGLYILKSRGMAHSNQVRVLQLSSDGIRLEEEVQ</sequence>
<keyword evidence="3" id="KW-0808">Transferase</keyword>
<dbReference type="InterPro" id="IPR051347">
    <property type="entry name" value="Circadian_clock_KaiC-rel"/>
</dbReference>
<dbReference type="EC" id="2.7.11.1" evidence="1"/>
<keyword evidence="6" id="KW-0378">Hydrolase</keyword>
<evidence type="ECO:0000256" key="6">
    <source>
        <dbReference type="ARBA" id="ARBA00022801"/>
    </source>
</evidence>
<dbReference type="PANTHER" id="PTHR42926">
    <property type="match status" value="1"/>
</dbReference>
<dbReference type="PANTHER" id="PTHR42926:SF1">
    <property type="entry name" value="CIRCADIAN CLOCK OSCILLATOR PROTEIN KAIC 1"/>
    <property type="match status" value="1"/>
</dbReference>
<proteinExistence type="predicted"/>
<dbReference type="GO" id="GO:0004674">
    <property type="term" value="F:protein serine/threonine kinase activity"/>
    <property type="evidence" value="ECO:0007669"/>
    <property type="project" value="UniProtKB-EC"/>
</dbReference>
<evidence type="ECO:0000256" key="5">
    <source>
        <dbReference type="ARBA" id="ARBA00022777"/>
    </source>
</evidence>
<evidence type="ECO:0000256" key="2">
    <source>
        <dbReference type="ARBA" id="ARBA00022553"/>
    </source>
</evidence>
<dbReference type="PROSITE" id="PS51146">
    <property type="entry name" value="KAIC"/>
    <property type="match status" value="2"/>
</dbReference>
<dbReference type="GO" id="GO:0005524">
    <property type="term" value="F:ATP binding"/>
    <property type="evidence" value="ECO:0007669"/>
    <property type="project" value="InterPro"/>
</dbReference>
<dbReference type="InterPro" id="IPR014774">
    <property type="entry name" value="KaiC-like_dom"/>
</dbReference>
<comment type="caution">
    <text evidence="8">The sequence shown here is derived from an EMBL/GenBank/DDBJ whole genome shotgun (WGS) entry which is preliminary data.</text>
</comment>
<evidence type="ECO:0000256" key="1">
    <source>
        <dbReference type="ARBA" id="ARBA00012513"/>
    </source>
</evidence>
<evidence type="ECO:0000256" key="3">
    <source>
        <dbReference type="ARBA" id="ARBA00022679"/>
    </source>
</evidence>
<dbReference type="PRINTS" id="PR01874">
    <property type="entry name" value="DNAREPAIRADA"/>
</dbReference>
<feature type="domain" description="KaiC" evidence="7">
    <location>
        <begin position="263"/>
        <end position="486"/>
    </location>
</feature>
<organism evidence="8 9">
    <name type="scientific">Oscillochloris trichoides DG-6</name>
    <dbReference type="NCBI Taxonomy" id="765420"/>
    <lineage>
        <taxon>Bacteria</taxon>
        <taxon>Bacillati</taxon>
        <taxon>Chloroflexota</taxon>
        <taxon>Chloroflexia</taxon>
        <taxon>Chloroflexales</taxon>
        <taxon>Chloroflexineae</taxon>
        <taxon>Oscillochloridaceae</taxon>
        <taxon>Oscillochloris</taxon>
    </lineage>
</organism>
<accession>E1IFD8</accession>
<dbReference type="Gene3D" id="3.40.50.300">
    <property type="entry name" value="P-loop containing nucleotide triphosphate hydrolases"/>
    <property type="match status" value="2"/>
</dbReference>
<dbReference type="InterPro" id="IPR010624">
    <property type="entry name" value="KaiC_dom"/>
</dbReference>
<evidence type="ECO:0000313" key="9">
    <source>
        <dbReference type="Proteomes" id="UP000054010"/>
    </source>
</evidence>
<dbReference type="GO" id="GO:0016787">
    <property type="term" value="F:hydrolase activity"/>
    <property type="evidence" value="ECO:0007669"/>
    <property type="project" value="UniProtKB-KW"/>
</dbReference>
<dbReference type="AlphaFoldDB" id="E1IFD8"/>
<evidence type="ECO:0000259" key="7">
    <source>
        <dbReference type="PROSITE" id="PS51146"/>
    </source>
</evidence>
<protein>
    <recommendedName>
        <fullName evidence="1">non-specific serine/threonine protein kinase</fullName>
        <ecNumber evidence="1">2.7.11.1</ecNumber>
    </recommendedName>
</protein>
<keyword evidence="5" id="KW-0418">Kinase</keyword>
<evidence type="ECO:0000256" key="4">
    <source>
        <dbReference type="ARBA" id="ARBA00022737"/>
    </source>
</evidence>
<dbReference type="InterPro" id="IPR027417">
    <property type="entry name" value="P-loop_NTPase"/>
</dbReference>
<keyword evidence="4" id="KW-0677">Repeat</keyword>
<dbReference type="SUPFAM" id="SSF52540">
    <property type="entry name" value="P-loop containing nucleoside triphosphate hydrolases"/>
    <property type="match status" value="2"/>
</dbReference>